<dbReference type="OrthoDB" id="3333087at2"/>
<feature type="compositionally biased region" description="Gly residues" evidence="1">
    <location>
        <begin position="36"/>
        <end position="53"/>
    </location>
</feature>
<feature type="region of interest" description="Disordered" evidence="1">
    <location>
        <begin position="26"/>
        <end position="82"/>
    </location>
</feature>
<dbReference type="InterPro" id="IPR036278">
    <property type="entry name" value="Sialidase_sf"/>
</dbReference>
<dbReference type="CDD" id="cd15482">
    <property type="entry name" value="Sialidase_non-viral"/>
    <property type="match status" value="1"/>
</dbReference>
<dbReference type="SUPFAM" id="SSF50939">
    <property type="entry name" value="Sialidases"/>
    <property type="match status" value="1"/>
</dbReference>
<keyword evidence="2" id="KW-0732">Signal</keyword>
<dbReference type="PROSITE" id="PS51257">
    <property type="entry name" value="PROKAR_LIPOPROTEIN"/>
    <property type="match status" value="1"/>
</dbReference>
<sequence length="421" mass="43129">MRRLVGAAGTVVALVLVVLTGCTAQGGSDDSPRAGAPGGSGGPGRSEGPGGSGVSSPRPTGVLGAAPRPASSPGLPGRPHSLGLARDGSGFALLAECVGEREAPESGFCRQHVAVLDAGAKQWVLRRSPLPEIPLSAGVSANLLVLGPGRALVEDGGAGPGARTWFTRDGGRSWRGGDRRTVGTTPEIPAGAVLTTDCPPPAGASVDDCARTRVVVVSPQDGRRRALARVPLLGAHPRPAEQPEPDGSWWVSGTDPLSGRAAVAVSRDAGRSWTVSRLPSPATGPGWFTAVAVGQDAVYAAEMGELTGGEPVKNPMRALHRSADGGRTWQRMWTTGPEREPRTLLGLPVPGPGGRVEIGGEMSGYGSGDGGRTFVRLDGGSHFTRRTPLGLLRESAPCQYALTADGVRWSEFRLACEGGES</sequence>
<reference evidence="3 4" key="1">
    <citation type="submission" date="2018-05" db="EMBL/GenBank/DDBJ databases">
        <title>Streptomyces venezuelae.</title>
        <authorList>
            <person name="Kim W."/>
            <person name="Lee N."/>
            <person name="Cho B.-K."/>
        </authorList>
    </citation>
    <scope>NUCLEOTIDE SEQUENCE [LARGE SCALE GENOMIC DNA]</scope>
    <source>
        <strain evidence="3 4">ATCC 15068</strain>
    </source>
</reference>
<feature type="chain" id="PRO_5025055478" evidence="2">
    <location>
        <begin position="25"/>
        <end position="421"/>
    </location>
</feature>
<dbReference type="InterPro" id="IPR015943">
    <property type="entry name" value="WD40/YVTN_repeat-like_dom_sf"/>
</dbReference>
<dbReference type="Proteomes" id="UP000324106">
    <property type="component" value="Chromosome"/>
</dbReference>
<organism evidence="3 4">
    <name type="scientific">Streptomyces venezuelae</name>
    <dbReference type="NCBI Taxonomy" id="54571"/>
    <lineage>
        <taxon>Bacteria</taxon>
        <taxon>Bacillati</taxon>
        <taxon>Actinomycetota</taxon>
        <taxon>Actinomycetes</taxon>
        <taxon>Kitasatosporales</taxon>
        <taxon>Streptomycetaceae</taxon>
        <taxon>Streptomyces</taxon>
    </lineage>
</organism>
<evidence type="ECO:0000313" key="3">
    <source>
        <dbReference type="EMBL" id="QES21457.1"/>
    </source>
</evidence>
<dbReference type="AlphaFoldDB" id="A0A5P2AUH4"/>
<feature type="signal peptide" evidence="2">
    <location>
        <begin position="1"/>
        <end position="24"/>
    </location>
</feature>
<evidence type="ECO:0000256" key="1">
    <source>
        <dbReference type="SAM" id="MobiDB-lite"/>
    </source>
</evidence>
<evidence type="ECO:0000256" key="2">
    <source>
        <dbReference type="SAM" id="SignalP"/>
    </source>
</evidence>
<dbReference type="EMBL" id="CP029194">
    <property type="protein sequence ID" value="QES21457.1"/>
    <property type="molecule type" value="Genomic_DNA"/>
</dbReference>
<protein>
    <submittedName>
        <fullName evidence="3">Exo-alpha-sialidase</fullName>
    </submittedName>
</protein>
<gene>
    <name evidence="3" type="ORF">DEJ46_22045</name>
</gene>
<evidence type="ECO:0000313" key="4">
    <source>
        <dbReference type="Proteomes" id="UP000324106"/>
    </source>
</evidence>
<proteinExistence type="predicted"/>
<name>A0A5P2AUH4_STRVZ</name>
<accession>A0A5P2AUH4</accession>
<dbReference type="Gene3D" id="2.130.10.10">
    <property type="entry name" value="YVTN repeat-like/Quinoprotein amine dehydrogenase"/>
    <property type="match status" value="1"/>
</dbReference>